<dbReference type="InterPro" id="IPR037121">
    <property type="entry name" value="Ribosomal_bL25_C"/>
</dbReference>
<dbReference type="InterPro" id="IPR020930">
    <property type="entry name" value="Ribosomal_uL5_bac-type"/>
</dbReference>
<keyword evidence="1 5" id="KW-0699">rRNA-binding</keyword>
<comment type="function">
    <text evidence="5">This is one of the proteins that binds to the 5S RNA in the ribosome where it forms part of the central protuberance.</text>
</comment>
<evidence type="ECO:0000256" key="2">
    <source>
        <dbReference type="ARBA" id="ARBA00022884"/>
    </source>
</evidence>
<evidence type="ECO:0000256" key="3">
    <source>
        <dbReference type="ARBA" id="ARBA00022980"/>
    </source>
</evidence>
<dbReference type="InterPro" id="IPR001021">
    <property type="entry name" value="Ribosomal_bL25_long"/>
</dbReference>
<sequence>MAIVSLEAAARQDAGKGVARRLRAQGRVPGVYYGRGEDSIPLTVGLKDLMSVLESADGSNVIVDLKLGGEAAKDRKALIREIQRDPVAGSILHLDLQHISLTERITVEVPIVLIGVPLGVKDAGGILEHLLREVEVECLPTDIPSKLEVDVSALQIGDSLHVSDIKAERATILTEADRAIAAVVPPTILEEVKPAEEAVAAEPEVIGAKKEEGETEEGGKEGKEGGKPSAKEGGKPKGSEGGKQG</sequence>
<evidence type="ECO:0000313" key="11">
    <source>
        <dbReference type="Proteomes" id="UP000316292"/>
    </source>
</evidence>
<evidence type="ECO:0000256" key="6">
    <source>
        <dbReference type="SAM" id="MobiDB-lite"/>
    </source>
</evidence>
<dbReference type="GO" id="GO:0022625">
    <property type="term" value="C:cytosolic large ribosomal subunit"/>
    <property type="evidence" value="ECO:0007669"/>
    <property type="project" value="TreeGrafter"/>
</dbReference>
<organism evidence="10 12">
    <name type="scientific">Eiseniibacteriota bacterium</name>
    <dbReference type="NCBI Taxonomy" id="2212470"/>
    <lineage>
        <taxon>Bacteria</taxon>
        <taxon>Candidatus Eiseniibacteriota</taxon>
    </lineage>
</organism>
<dbReference type="InterPro" id="IPR011035">
    <property type="entry name" value="Ribosomal_bL25/Gln-tRNA_synth"/>
</dbReference>
<dbReference type="Pfam" id="PF14693">
    <property type="entry name" value="Ribosomal_TL5_C"/>
    <property type="match status" value="1"/>
</dbReference>
<dbReference type="Pfam" id="PF01386">
    <property type="entry name" value="Ribosomal_L25p"/>
    <property type="match status" value="1"/>
</dbReference>
<dbReference type="EMBL" id="VBOR01000027">
    <property type="protein sequence ID" value="TMQ50835.1"/>
    <property type="molecule type" value="Genomic_DNA"/>
</dbReference>
<dbReference type="SUPFAM" id="SSF50715">
    <property type="entry name" value="Ribosomal protein L25-like"/>
    <property type="match status" value="1"/>
</dbReference>
<dbReference type="NCBIfam" id="TIGR00731">
    <property type="entry name" value="bL25_bact_ctc"/>
    <property type="match status" value="1"/>
</dbReference>
<evidence type="ECO:0000256" key="4">
    <source>
        <dbReference type="ARBA" id="ARBA00023274"/>
    </source>
</evidence>
<dbReference type="GO" id="GO:0006412">
    <property type="term" value="P:translation"/>
    <property type="evidence" value="ECO:0007669"/>
    <property type="project" value="UniProtKB-UniRule"/>
</dbReference>
<keyword evidence="3 5" id="KW-0689">Ribosomal protein</keyword>
<dbReference type="InterPro" id="IPR029751">
    <property type="entry name" value="Ribosomal_L25_dom"/>
</dbReference>
<dbReference type="CDD" id="cd00495">
    <property type="entry name" value="Ribosomal_L25_TL5_CTC"/>
    <property type="match status" value="1"/>
</dbReference>
<feature type="region of interest" description="Disordered" evidence="6">
    <location>
        <begin position="194"/>
        <end position="245"/>
    </location>
</feature>
<feature type="domain" description="Large ribosomal subunit protein bL25 beta" evidence="8">
    <location>
        <begin position="105"/>
        <end position="186"/>
    </location>
</feature>
<evidence type="ECO:0000313" key="12">
    <source>
        <dbReference type="Proteomes" id="UP000320913"/>
    </source>
</evidence>
<reference evidence="11 12" key="1">
    <citation type="journal article" date="2019" name="Nat. Microbiol.">
        <title>Mediterranean grassland soil C-N compound turnover is dependent on rainfall and depth, and is mediated by genomically divergent microorganisms.</title>
        <authorList>
            <person name="Diamond S."/>
            <person name="Andeer P.F."/>
            <person name="Li Z."/>
            <person name="Crits-Christoph A."/>
            <person name="Burstein D."/>
            <person name="Anantharaman K."/>
            <person name="Lane K.R."/>
            <person name="Thomas B.C."/>
            <person name="Pan C."/>
            <person name="Northen T.R."/>
            <person name="Banfield J.F."/>
        </authorList>
    </citation>
    <scope>NUCLEOTIDE SEQUENCE [LARGE SCALE GENOMIC DNA]</scope>
    <source>
        <strain evidence="9">WS_1</strain>
        <strain evidence="10">WS_5</strain>
    </source>
</reference>
<feature type="domain" description="Large ribosomal subunit protein bL25 L25" evidence="7">
    <location>
        <begin position="6"/>
        <end position="96"/>
    </location>
</feature>
<dbReference type="PANTHER" id="PTHR33284:SF1">
    <property type="entry name" value="RIBOSOMAL PROTEIN L25_GLN-TRNA SYNTHETASE, ANTI-CODON-BINDING DOMAIN-CONTAINING PROTEIN"/>
    <property type="match status" value="1"/>
</dbReference>
<accession>A0A538TBN9</accession>
<comment type="caution">
    <text evidence="10">The sequence shown here is derived from an EMBL/GenBank/DDBJ whole genome shotgun (WGS) entry which is preliminary data.</text>
</comment>
<dbReference type="GO" id="GO:0003735">
    <property type="term" value="F:structural constituent of ribosome"/>
    <property type="evidence" value="ECO:0007669"/>
    <property type="project" value="InterPro"/>
</dbReference>
<dbReference type="HAMAP" id="MF_01334">
    <property type="entry name" value="Ribosomal_bL25_CTC"/>
    <property type="match status" value="1"/>
</dbReference>
<evidence type="ECO:0000256" key="5">
    <source>
        <dbReference type="HAMAP-Rule" id="MF_01334"/>
    </source>
</evidence>
<evidence type="ECO:0000313" key="9">
    <source>
        <dbReference type="EMBL" id="TMQ50835.1"/>
    </source>
</evidence>
<dbReference type="Gene3D" id="2.170.120.20">
    <property type="entry name" value="Ribosomal protein L25, beta domain"/>
    <property type="match status" value="1"/>
</dbReference>
<keyword evidence="2 5" id="KW-0694">RNA-binding</keyword>
<dbReference type="Proteomes" id="UP000316292">
    <property type="component" value="Unassembled WGS sequence"/>
</dbReference>
<proteinExistence type="inferred from homology"/>
<evidence type="ECO:0000313" key="10">
    <source>
        <dbReference type="EMBL" id="TMQ61049.1"/>
    </source>
</evidence>
<keyword evidence="4 5" id="KW-0687">Ribonucleoprotein</keyword>
<comment type="subunit">
    <text evidence="5">Part of the 50S ribosomal subunit; part of the 5S rRNA/L5/L18/L25 subcomplex. Contacts the 5S rRNA. Binds to the 5S rRNA independently of L5 and L18.</text>
</comment>
<name>A0A538TBN9_UNCEI</name>
<dbReference type="InterPro" id="IPR020056">
    <property type="entry name" value="Rbsml_bL25/Gln-tRNA_synth_N"/>
</dbReference>
<dbReference type="Proteomes" id="UP000320913">
    <property type="component" value="Unassembled WGS sequence"/>
</dbReference>
<gene>
    <name evidence="5" type="primary">rplY</name>
    <name evidence="5" type="synonym">ctc</name>
    <name evidence="9" type="ORF">E6K71_01570</name>
    <name evidence="10" type="ORF">E6K75_02175</name>
</gene>
<dbReference type="GO" id="GO:0008097">
    <property type="term" value="F:5S rRNA binding"/>
    <property type="evidence" value="ECO:0007669"/>
    <property type="project" value="InterPro"/>
</dbReference>
<dbReference type="InterPro" id="IPR020057">
    <property type="entry name" value="Ribosomal_bL25_b-dom"/>
</dbReference>
<evidence type="ECO:0000259" key="8">
    <source>
        <dbReference type="Pfam" id="PF14693"/>
    </source>
</evidence>
<protein>
    <recommendedName>
        <fullName evidence="5">Large ribosomal subunit protein bL25</fullName>
    </recommendedName>
    <alternativeName>
        <fullName evidence="5">General stress protein CTC</fullName>
    </alternativeName>
</protein>
<dbReference type="PANTHER" id="PTHR33284">
    <property type="entry name" value="RIBOSOMAL PROTEIN L25/GLN-TRNA SYNTHETASE, ANTI-CODON-BINDING DOMAIN-CONTAINING PROTEIN"/>
    <property type="match status" value="1"/>
</dbReference>
<comment type="similarity">
    <text evidence="5">Belongs to the bacterial ribosomal protein bL25 family. CTC subfamily.</text>
</comment>
<evidence type="ECO:0000259" key="7">
    <source>
        <dbReference type="Pfam" id="PF01386"/>
    </source>
</evidence>
<dbReference type="AlphaFoldDB" id="A0A538TBN9"/>
<feature type="compositionally biased region" description="Basic and acidic residues" evidence="6">
    <location>
        <begin position="207"/>
        <end position="245"/>
    </location>
</feature>
<evidence type="ECO:0000256" key="1">
    <source>
        <dbReference type="ARBA" id="ARBA00022730"/>
    </source>
</evidence>
<dbReference type="Gene3D" id="2.40.240.10">
    <property type="entry name" value="Ribosomal Protein L25, Chain P"/>
    <property type="match status" value="1"/>
</dbReference>
<dbReference type="EMBL" id="VBOV01000054">
    <property type="protein sequence ID" value="TMQ61049.1"/>
    <property type="molecule type" value="Genomic_DNA"/>
</dbReference>